<comment type="caution">
    <text evidence="2">The sequence shown here is derived from an EMBL/GenBank/DDBJ whole genome shotgun (WGS) entry which is preliminary data.</text>
</comment>
<dbReference type="InterPro" id="IPR008753">
    <property type="entry name" value="Peptidase_M13_N"/>
</dbReference>
<sequence>MQMCHSVFREVAALLAILDLSPDLTLPLSFDLLLRRAQDKFGVNPFLTIQRKSQFDGTVYRYVTRASVPYLSFADEEYSLKMQDSQAAMIYIDSLTYIIRRVLEVEAADTPVRGRRRRRDADGGLGTNRRKRQTIAVTEDNIRDRVTEALLLEWEVATLVREELAKETNYLVRQLPVRTLQNLTPQLPWVILTDLRVIDTIQVSGMDYLQAVQTLLVDSDPAVVKMLVYVQCVVSLLPYMPATVRSELEAAGTGIQKVYSAESCSRLTLTVAFEESMSGLERWSPLGFPSDTQLALDIAARATSRLQNTFGIYNAANQETKQNILSDLSNLRFIGKSFTTDSGRRHSIVSLSSLPETSASLVTVAQTVLNHKRAEAASEAFTADAKSEGTSLWVLDFSPLVNAAEGIVVLPPGFVLLARWTRDAQFFQEFLMSIVYRALIDFVMNRDASAISAMCLMNDLHLSRSCASERKHLFSASYLETHSCSLRSFRNVYIDEEETSDSVREMQLSVLTEIAVQGLIFRFYDGIPSGSSPVMSRIVPLKNVMYILDQTMRKDYRSSNWFYRCQGPSCFFWAQGDSLAGEGTR</sequence>
<dbReference type="Proteomes" id="UP000271974">
    <property type="component" value="Unassembled WGS sequence"/>
</dbReference>
<dbReference type="EMBL" id="RQTK01000675">
    <property type="protein sequence ID" value="RUS76277.1"/>
    <property type="molecule type" value="Genomic_DNA"/>
</dbReference>
<name>A0A433T3Y6_ELYCH</name>
<accession>A0A433T3Y6</accession>
<dbReference type="InterPro" id="IPR042089">
    <property type="entry name" value="Peptidase_M13_dom_2"/>
</dbReference>
<organism evidence="2 3">
    <name type="scientific">Elysia chlorotica</name>
    <name type="common">Eastern emerald elysia</name>
    <name type="synonym">Sea slug</name>
    <dbReference type="NCBI Taxonomy" id="188477"/>
    <lineage>
        <taxon>Eukaryota</taxon>
        <taxon>Metazoa</taxon>
        <taxon>Spiralia</taxon>
        <taxon>Lophotrochozoa</taxon>
        <taxon>Mollusca</taxon>
        <taxon>Gastropoda</taxon>
        <taxon>Heterobranchia</taxon>
        <taxon>Euthyneura</taxon>
        <taxon>Panpulmonata</taxon>
        <taxon>Sacoglossa</taxon>
        <taxon>Placobranchoidea</taxon>
        <taxon>Plakobranchidae</taxon>
        <taxon>Elysia</taxon>
    </lineage>
</organism>
<gene>
    <name evidence="2" type="ORF">EGW08_015949</name>
</gene>
<evidence type="ECO:0000313" key="3">
    <source>
        <dbReference type="Proteomes" id="UP000271974"/>
    </source>
</evidence>
<dbReference type="SUPFAM" id="SSF55486">
    <property type="entry name" value="Metalloproteases ('zincins'), catalytic domain"/>
    <property type="match status" value="1"/>
</dbReference>
<dbReference type="OrthoDB" id="10526299at2759"/>
<evidence type="ECO:0000313" key="2">
    <source>
        <dbReference type="EMBL" id="RUS76277.1"/>
    </source>
</evidence>
<dbReference type="Pfam" id="PF05649">
    <property type="entry name" value="Peptidase_M13_N"/>
    <property type="match status" value="1"/>
</dbReference>
<keyword evidence="3" id="KW-1185">Reference proteome</keyword>
<dbReference type="AlphaFoldDB" id="A0A433T3Y6"/>
<dbReference type="Gene3D" id="1.10.1380.10">
    <property type="entry name" value="Neutral endopeptidase , domain2"/>
    <property type="match status" value="1"/>
</dbReference>
<feature type="domain" description="Peptidase M13 N-terminal" evidence="1">
    <location>
        <begin position="35"/>
        <end position="249"/>
    </location>
</feature>
<reference evidence="2 3" key="1">
    <citation type="submission" date="2019-01" db="EMBL/GenBank/DDBJ databases">
        <title>A draft genome assembly of the solar-powered sea slug Elysia chlorotica.</title>
        <authorList>
            <person name="Cai H."/>
            <person name="Li Q."/>
            <person name="Fang X."/>
            <person name="Li J."/>
            <person name="Curtis N.E."/>
            <person name="Altenburger A."/>
            <person name="Shibata T."/>
            <person name="Feng M."/>
            <person name="Maeda T."/>
            <person name="Schwartz J.A."/>
            <person name="Shigenobu S."/>
            <person name="Lundholm N."/>
            <person name="Nishiyama T."/>
            <person name="Yang H."/>
            <person name="Hasebe M."/>
            <person name="Li S."/>
            <person name="Pierce S.K."/>
            <person name="Wang J."/>
        </authorList>
    </citation>
    <scope>NUCLEOTIDE SEQUENCE [LARGE SCALE GENOMIC DNA]</scope>
    <source>
        <strain evidence="2">EC2010</strain>
        <tissue evidence="2">Whole organism of an adult</tissue>
    </source>
</reference>
<proteinExistence type="predicted"/>
<protein>
    <recommendedName>
        <fullName evidence="1">Peptidase M13 N-terminal domain-containing protein</fullName>
    </recommendedName>
</protein>
<evidence type="ECO:0000259" key="1">
    <source>
        <dbReference type="Pfam" id="PF05649"/>
    </source>
</evidence>